<dbReference type="AlphaFoldDB" id="A0A840RYI7"/>
<dbReference type="RefSeq" id="WP_168053831.1">
    <property type="nucleotide sequence ID" value="NZ_JAAOZT010000003.1"/>
</dbReference>
<dbReference type="InterPro" id="IPR032708">
    <property type="entry name" value="McjB_C"/>
</dbReference>
<feature type="domain" description="Microcin J25-processing protein McjB C-terminal" evidence="1">
    <location>
        <begin position="87"/>
        <end position="154"/>
    </location>
</feature>
<dbReference type="NCBIfam" id="NF033537">
    <property type="entry name" value="lasso_biosyn_B2"/>
    <property type="match status" value="1"/>
</dbReference>
<dbReference type="InterPro" id="IPR053521">
    <property type="entry name" value="McjB-like"/>
</dbReference>
<comment type="caution">
    <text evidence="2">The sequence shown here is derived from an EMBL/GenBank/DDBJ whole genome shotgun (WGS) entry which is preliminary data.</text>
</comment>
<gene>
    <name evidence="2" type="ORF">HNR39_003302</name>
</gene>
<dbReference type="Pfam" id="PF13471">
    <property type="entry name" value="Transglut_core3"/>
    <property type="match status" value="1"/>
</dbReference>
<accession>A0A840RYI7</accession>
<keyword evidence="3" id="KW-1185">Reference proteome</keyword>
<evidence type="ECO:0000313" key="3">
    <source>
        <dbReference type="Proteomes" id="UP000571084"/>
    </source>
</evidence>
<organism evidence="2 3">
    <name type="scientific">Glaciimonas immobilis</name>
    <dbReference type="NCBI Taxonomy" id="728004"/>
    <lineage>
        <taxon>Bacteria</taxon>
        <taxon>Pseudomonadati</taxon>
        <taxon>Pseudomonadota</taxon>
        <taxon>Betaproteobacteria</taxon>
        <taxon>Burkholderiales</taxon>
        <taxon>Oxalobacteraceae</taxon>
        <taxon>Glaciimonas</taxon>
    </lineage>
</organism>
<protein>
    <recommendedName>
        <fullName evidence="1">Microcin J25-processing protein McjB C-terminal domain-containing protein</fullName>
    </recommendedName>
</protein>
<sequence>MRKEQAIGMDNYEWRLTNQFKPVTKKINFLQLLKTLIFLYKIKRKKDAKGVGGLLTMMRKEKIKILHLNSAESSRYAVDSLLSSIFIAEKFFTRQFYCLEISTALFLLLLKNKITAEFVIGVQKYDFIAHAWVEIENVVCGDVQSLKTNLAEIIRV</sequence>
<reference evidence="2 3" key="1">
    <citation type="submission" date="2020-08" db="EMBL/GenBank/DDBJ databases">
        <title>Genomic Encyclopedia of Type Strains, Phase IV (KMG-IV): sequencing the most valuable type-strain genomes for metagenomic binning, comparative biology and taxonomic classification.</title>
        <authorList>
            <person name="Goeker M."/>
        </authorList>
    </citation>
    <scope>NUCLEOTIDE SEQUENCE [LARGE SCALE GENOMIC DNA]</scope>
    <source>
        <strain evidence="2 3">DSM 23240</strain>
    </source>
</reference>
<evidence type="ECO:0000313" key="2">
    <source>
        <dbReference type="EMBL" id="MBB5201449.1"/>
    </source>
</evidence>
<proteinExistence type="predicted"/>
<name>A0A840RYI7_9BURK</name>
<dbReference type="Proteomes" id="UP000571084">
    <property type="component" value="Unassembled WGS sequence"/>
</dbReference>
<dbReference type="EMBL" id="JACHHQ010000007">
    <property type="protein sequence ID" value="MBB5201449.1"/>
    <property type="molecule type" value="Genomic_DNA"/>
</dbReference>
<evidence type="ECO:0000259" key="1">
    <source>
        <dbReference type="Pfam" id="PF13471"/>
    </source>
</evidence>